<keyword evidence="2" id="KW-0067">ATP-binding</keyword>
<dbReference type="SUPFAM" id="SSF52540">
    <property type="entry name" value="P-loop containing nucleoside triphosphate hydrolases"/>
    <property type="match status" value="1"/>
</dbReference>
<evidence type="ECO:0000313" key="7">
    <source>
        <dbReference type="EMBL" id="RVU55543.1"/>
    </source>
</evidence>
<dbReference type="Gene3D" id="1.10.10.60">
    <property type="entry name" value="Homeodomain-like"/>
    <property type="match status" value="1"/>
</dbReference>
<dbReference type="CDD" id="cd00009">
    <property type="entry name" value="AAA"/>
    <property type="match status" value="1"/>
</dbReference>
<dbReference type="GO" id="GO:0005524">
    <property type="term" value="F:ATP binding"/>
    <property type="evidence" value="ECO:0007669"/>
    <property type="project" value="UniProtKB-KW"/>
</dbReference>
<keyword evidence="1" id="KW-0547">Nucleotide-binding</keyword>
<comment type="caution">
    <text evidence="7">The sequence shown here is derived from an EMBL/GenBank/DDBJ whole genome shotgun (WGS) entry which is preliminary data.</text>
</comment>
<dbReference type="Gene3D" id="3.40.50.10660">
    <property type="entry name" value="PrpR receptor domain-like"/>
    <property type="match status" value="1"/>
</dbReference>
<keyword evidence="8" id="KW-1185">Reference proteome</keyword>
<evidence type="ECO:0000256" key="1">
    <source>
        <dbReference type="ARBA" id="ARBA00022741"/>
    </source>
</evidence>
<dbReference type="Proteomes" id="UP000288812">
    <property type="component" value="Unassembled WGS sequence"/>
</dbReference>
<dbReference type="PROSITE" id="PS50112">
    <property type="entry name" value="PAS"/>
    <property type="match status" value="1"/>
</dbReference>
<dbReference type="InterPro" id="IPR000014">
    <property type="entry name" value="PAS"/>
</dbReference>
<dbReference type="SMART" id="SM00382">
    <property type="entry name" value="AAA"/>
    <property type="match status" value="1"/>
</dbReference>
<evidence type="ECO:0000259" key="6">
    <source>
        <dbReference type="PROSITE" id="PS50112"/>
    </source>
</evidence>
<proteinExistence type="predicted"/>
<dbReference type="InterPro" id="IPR009057">
    <property type="entry name" value="Homeodomain-like_sf"/>
</dbReference>
<dbReference type="FunFam" id="3.40.50.300:FF:000006">
    <property type="entry name" value="DNA-binding transcriptional regulator NtrC"/>
    <property type="match status" value="1"/>
</dbReference>
<evidence type="ECO:0000259" key="5">
    <source>
        <dbReference type="PROSITE" id="PS50045"/>
    </source>
</evidence>
<dbReference type="GO" id="GO:0043565">
    <property type="term" value="F:sequence-specific DNA binding"/>
    <property type="evidence" value="ECO:0007669"/>
    <property type="project" value="InterPro"/>
</dbReference>
<dbReference type="Pfam" id="PF00158">
    <property type="entry name" value="Sigma54_activat"/>
    <property type="match status" value="1"/>
</dbReference>
<dbReference type="AlphaFoldDB" id="A0A437S8W5"/>
<dbReference type="Pfam" id="PF25601">
    <property type="entry name" value="AAA_lid_14"/>
    <property type="match status" value="1"/>
</dbReference>
<dbReference type="GO" id="GO:0000156">
    <property type="term" value="F:phosphorelay response regulator activity"/>
    <property type="evidence" value="ECO:0007669"/>
    <property type="project" value="InterPro"/>
</dbReference>
<dbReference type="GO" id="GO:0006355">
    <property type="term" value="P:regulation of DNA-templated transcription"/>
    <property type="evidence" value="ECO:0007669"/>
    <property type="project" value="InterPro"/>
</dbReference>
<dbReference type="InterPro" id="IPR002078">
    <property type="entry name" value="Sigma_54_int"/>
</dbReference>
<evidence type="ECO:0000256" key="2">
    <source>
        <dbReference type="ARBA" id="ARBA00022840"/>
    </source>
</evidence>
<dbReference type="InterPro" id="IPR027417">
    <property type="entry name" value="P-loop_NTPase"/>
</dbReference>
<dbReference type="InterPro" id="IPR003593">
    <property type="entry name" value="AAA+_ATPase"/>
</dbReference>
<dbReference type="SUPFAM" id="SSF46689">
    <property type="entry name" value="Homeodomain-like"/>
    <property type="match status" value="1"/>
</dbReference>
<organism evidence="7 8">
    <name type="scientific">Anaerosphaera multitolerans</name>
    <dbReference type="NCBI Taxonomy" id="2487351"/>
    <lineage>
        <taxon>Bacteria</taxon>
        <taxon>Bacillati</taxon>
        <taxon>Bacillota</taxon>
        <taxon>Tissierellia</taxon>
        <taxon>Tissierellales</taxon>
        <taxon>Peptoniphilaceae</taxon>
        <taxon>Anaerosphaera</taxon>
    </lineage>
</organism>
<dbReference type="InterPro" id="IPR025943">
    <property type="entry name" value="Sigma_54_int_dom_ATP-bd_2"/>
</dbReference>
<protein>
    <submittedName>
        <fullName evidence="7">Sigma-54-dependent Fis family transcriptional regulator</fullName>
    </submittedName>
</protein>
<gene>
    <name evidence="7" type="ORF">EF514_02100</name>
</gene>
<evidence type="ECO:0000256" key="3">
    <source>
        <dbReference type="ARBA" id="ARBA00023015"/>
    </source>
</evidence>
<dbReference type="PROSITE" id="PS50045">
    <property type="entry name" value="SIGMA54_INTERACT_4"/>
    <property type="match status" value="1"/>
</dbReference>
<dbReference type="Gene3D" id="1.10.8.60">
    <property type="match status" value="1"/>
</dbReference>
<dbReference type="EMBL" id="RLIH01000002">
    <property type="protein sequence ID" value="RVU55543.1"/>
    <property type="molecule type" value="Genomic_DNA"/>
</dbReference>
<reference evidence="7 8" key="1">
    <citation type="submission" date="2018-11" db="EMBL/GenBank/DDBJ databases">
        <title>Genome sequencing and assembly of Anaerosphaera sp. nov., GS7-6-2.</title>
        <authorList>
            <person name="Rettenmaier R."/>
            <person name="Liebl W."/>
            <person name="Zverlov V."/>
        </authorList>
    </citation>
    <scope>NUCLEOTIDE SEQUENCE [LARGE SCALE GENOMIC DNA]</scope>
    <source>
        <strain evidence="7 8">GS7-6-2</strain>
    </source>
</reference>
<evidence type="ECO:0000256" key="4">
    <source>
        <dbReference type="ARBA" id="ARBA00023163"/>
    </source>
</evidence>
<keyword evidence="4" id="KW-0804">Transcription</keyword>
<dbReference type="InterPro" id="IPR002197">
    <property type="entry name" value="HTH_Fis"/>
</dbReference>
<dbReference type="SUPFAM" id="SSF159800">
    <property type="entry name" value="PrpR receptor domain-like"/>
    <property type="match status" value="1"/>
</dbReference>
<dbReference type="InterPro" id="IPR025662">
    <property type="entry name" value="Sigma_54_int_dom_ATP-bd_1"/>
</dbReference>
<dbReference type="Pfam" id="PF02954">
    <property type="entry name" value="HTH_8"/>
    <property type="match status" value="1"/>
</dbReference>
<sequence>MKELLDKKIIIFSTTSALTERINTVLDSIKKTVPIYEATMKEAYEISRKMINSGTEVIICRGGTSEYLRERVDIPVVDIRHGFLDIYRAVQSLEDRSEEVGIIGFKNLCEAGQLYNRITNKKLGIYNINREEDVEEALIKAVSEGKKYFVGGFLLEKECEKRGLTYIPGEADELSILSAVKEAEHNLKIEEERKTNYEIISVILENISEGIIAFDRLGNIYKINKHMKKILGEEKEKKISEIFQIKKHLKKRKHSFNNIVNYKKTTLLYNVVPIEINQSLNYILISVQEINAIKIAEQKIREEYIKRGYYAKHSFSDLWGESDSLAEIINRAKKYSNTDSTILIRGETGTGKEIFAQSIHNYGYRKKGPFVAINCAALPQNILESELFGYVKGAFTGAVDEGKKGIFEIADGGTVFLDEISELPIEVQGKLLRVIQEKEICRLGDNKIRKIDVRIIVALNQDLVKLVEEKKFREDLYYRICVLELIIPPLRKRDNDVLIIFEKGINNLKNRKIHILDEVKDYLRGYSWPGNVREVLNIVERLGIEMGDLKEEVTLCDIKKALTYKENISRDLNQKKHYREINPEIVDEKERILFLLEKNEGDRTKTASDMNISNTTLWRKMKKHNI</sequence>
<feature type="domain" description="Sigma-54 factor interaction" evidence="5">
    <location>
        <begin position="318"/>
        <end position="544"/>
    </location>
</feature>
<accession>A0A437S8W5</accession>
<feature type="domain" description="PAS" evidence="6">
    <location>
        <begin position="196"/>
        <end position="241"/>
    </location>
</feature>
<dbReference type="Gene3D" id="3.40.50.2300">
    <property type="match status" value="1"/>
</dbReference>
<evidence type="ECO:0000313" key="8">
    <source>
        <dbReference type="Proteomes" id="UP000288812"/>
    </source>
</evidence>
<dbReference type="InterPro" id="IPR058031">
    <property type="entry name" value="AAA_lid_NorR"/>
</dbReference>
<dbReference type="PANTHER" id="PTHR32071">
    <property type="entry name" value="TRANSCRIPTIONAL REGULATORY PROTEIN"/>
    <property type="match status" value="1"/>
</dbReference>
<dbReference type="Pfam" id="PF06506">
    <property type="entry name" value="PrpR_N"/>
    <property type="match status" value="1"/>
</dbReference>
<dbReference type="PROSITE" id="PS00675">
    <property type="entry name" value="SIGMA54_INTERACT_1"/>
    <property type="match status" value="1"/>
</dbReference>
<dbReference type="PROSITE" id="PS00676">
    <property type="entry name" value="SIGMA54_INTERACT_2"/>
    <property type="match status" value="1"/>
</dbReference>
<keyword evidence="3" id="KW-0805">Transcription regulation</keyword>
<dbReference type="Gene3D" id="3.40.50.300">
    <property type="entry name" value="P-loop containing nucleotide triphosphate hydrolases"/>
    <property type="match status" value="1"/>
</dbReference>
<name>A0A437S8W5_9FIRM</name>
<dbReference type="Gene3D" id="3.30.450.20">
    <property type="entry name" value="PAS domain"/>
    <property type="match status" value="1"/>
</dbReference>
<dbReference type="InterPro" id="IPR010524">
    <property type="entry name" value="Sig_transdc_resp-reg_PrpR_N"/>
</dbReference>